<gene>
    <name evidence="10" type="ORF">ILEXP_LOCUS35237</name>
</gene>
<evidence type="ECO:0000256" key="5">
    <source>
        <dbReference type="ARBA" id="ARBA00022729"/>
    </source>
</evidence>
<dbReference type="InterPro" id="IPR001611">
    <property type="entry name" value="Leu-rich_rpt"/>
</dbReference>
<comment type="similarity">
    <text evidence="2">Belongs to the RLP family.</text>
</comment>
<evidence type="ECO:0000313" key="10">
    <source>
        <dbReference type="EMBL" id="CAK9166029.1"/>
    </source>
</evidence>
<dbReference type="AlphaFoldDB" id="A0ABC8T9P7"/>
<dbReference type="PRINTS" id="PR00019">
    <property type="entry name" value="LEURICHRPT"/>
</dbReference>
<comment type="caution">
    <text evidence="10">The sequence shown here is derived from an EMBL/GenBank/DDBJ whole genome shotgun (WGS) entry which is preliminary data.</text>
</comment>
<evidence type="ECO:0000256" key="4">
    <source>
        <dbReference type="ARBA" id="ARBA00022692"/>
    </source>
</evidence>
<dbReference type="Gene3D" id="3.80.10.10">
    <property type="entry name" value="Ribonuclease Inhibitor"/>
    <property type="match status" value="1"/>
</dbReference>
<proteinExistence type="inferred from homology"/>
<keyword evidence="5" id="KW-0732">Signal</keyword>
<evidence type="ECO:0000256" key="9">
    <source>
        <dbReference type="ARBA" id="ARBA00023180"/>
    </source>
</evidence>
<dbReference type="GO" id="GO:0016020">
    <property type="term" value="C:membrane"/>
    <property type="evidence" value="ECO:0007669"/>
    <property type="project" value="UniProtKB-SubCell"/>
</dbReference>
<dbReference type="Pfam" id="PF00560">
    <property type="entry name" value="LRR_1"/>
    <property type="match status" value="4"/>
</dbReference>
<keyword evidence="6" id="KW-0677">Repeat</keyword>
<sequence length="180" mass="19783">MATVDIRQNVFYEAFEYSYNYGSYIENVMLVTKGRQLGYGCNLKLVRSIDLSSNNLFGSIPVELFGLFGLRFLNVSHNCLVGEILENISGMTTLECLDLSKNDLSGKIPQSMSNLTSLNCLNLSYNYLLGSTPSSTQLQSLSKDSFIGNAKLCGAPLRINCTKDEESHGSTPVHKNGDES</sequence>
<dbReference type="PANTHER" id="PTHR48063">
    <property type="entry name" value="LRR RECEPTOR-LIKE KINASE"/>
    <property type="match status" value="1"/>
</dbReference>
<evidence type="ECO:0000313" key="11">
    <source>
        <dbReference type="Proteomes" id="UP001642360"/>
    </source>
</evidence>
<reference evidence="10 11" key="1">
    <citation type="submission" date="2024-02" db="EMBL/GenBank/DDBJ databases">
        <authorList>
            <person name="Vignale AGUSTIN F."/>
            <person name="Sosa J E."/>
            <person name="Modenutti C."/>
        </authorList>
    </citation>
    <scope>NUCLEOTIDE SEQUENCE [LARGE SCALE GENOMIC DNA]</scope>
</reference>
<dbReference type="FunFam" id="3.80.10.10:FF:000111">
    <property type="entry name" value="LRR receptor-like serine/threonine-protein kinase ERECTA"/>
    <property type="match status" value="1"/>
</dbReference>
<dbReference type="SUPFAM" id="SSF52058">
    <property type="entry name" value="L domain-like"/>
    <property type="match status" value="1"/>
</dbReference>
<evidence type="ECO:0000256" key="1">
    <source>
        <dbReference type="ARBA" id="ARBA00004479"/>
    </source>
</evidence>
<dbReference type="PANTHER" id="PTHR48063:SF98">
    <property type="entry name" value="LRR RECEPTOR-LIKE SERINE_THREONINE-PROTEIN KINASE FLS2"/>
    <property type="match status" value="1"/>
</dbReference>
<keyword evidence="11" id="KW-1185">Reference proteome</keyword>
<dbReference type="InterPro" id="IPR032675">
    <property type="entry name" value="LRR_dom_sf"/>
</dbReference>
<evidence type="ECO:0000256" key="6">
    <source>
        <dbReference type="ARBA" id="ARBA00022737"/>
    </source>
</evidence>
<evidence type="ECO:0000256" key="2">
    <source>
        <dbReference type="ARBA" id="ARBA00009592"/>
    </source>
</evidence>
<dbReference type="InterPro" id="IPR046956">
    <property type="entry name" value="RLP23-like"/>
</dbReference>
<comment type="subcellular location">
    <subcellularLocation>
        <location evidence="1">Membrane</location>
        <topology evidence="1">Single-pass type I membrane protein</topology>
    </subcellularLocation>
</comment>
<dbReference type="Proteomes" id="UP001642360">
    <property type="component" value="Unassembled WGS sequence"/>
</dbReference>
<evidence type="ECO:0000256" key="3">
    <source>
        <dbReference type="ARBA" id="ARBA00022614"/>
    </source>
</evidence>
<protein>
    <submittedName>
        <fullName evidence="10">Uncharacterized protein</fullName>
    </submittedName>
</protein>
<dbReference type="EMBL" id="CAUOFW020004515">
    <property type="protein sequence ID" value="CAK9166029.1"/>
    <property type="molecule type" value="Genomic_DNA"/>
</dbReference>
<accession>A0ABC8T9P7</accession>
<name>A0ABC8T9P7_9AQUA</name>
<evidence type="ECO:0000256" key="8">
    <source>
        <dbReference type="ARBA" id="ARBA00023136"/>
    </source>
</evidence>
<keyword evidence="9" id="KW-0325">Glycoprotein</keyword>
<keyword evidence="7" id="KW-1133">Transmembrane helix</keyword>
<evidence type="ECO:0000256" key="7">
    <source>
        <dbReference type="ARBA" id="ARBA00022989"/>
    </source>
</evidence>
<keyword evidence="3" id="KW-0433">Leucine-rich repeat</keyword>
<keyword evidence="4" id="KW-0812">Transmembrane</keyword>
<keyword evidence="8" id="KW-0472">Membrane</keyword>
<organism evidence="10 11">
    <name type="scientific">Ilex paraguariensis</name>
    <name type="common">yerba mate</name>
    <dbReference type="NCBI Taxonomy" id="185542"/>
    <lineage>
        <taxon>Eukaryota</taxon>
        <taxon>Viridiplantae</taxon>
        <taxon>Streptophyta</taxon>
        <taxon>Embryophyta</taxon>
        <taxon>Tracheophyta</taxon>
        <taxon>Spermatophyta</taxon>
        <taxon>Magnoliopsida</taxon>
        <taxon>eudicotyledons</taxon>
        <taxon>Gunneridae</taxon>
        <taxon>Pentapetalae</taxon>
        <taxon>asterids</taxon>
        <taxon>campanulids</taxon>
        <taxon>Aquifoliales</taxon>
        <taxon>Aquifoliaceae</taxon>
        <taxon>Ilex</taxon>
    </lineage>
</organism>